<comment type="catalytic activity">
    <reaction evidence="7">
        <text>(S)-lactate + O2 = pyruvate + H2O2</text>
        <dbReference type="Rhea" id="RHEA:55868"/>
        <dbReference type="ChEBI" id="CHEBI:15361"/>
        <dbReference type="ChEBI" id="CHEBI:15379"/>
        <dbReference type="ChEBI" id="CHEBI:16240"/>
        <dbReference type="ChEBI" id="CHEBI:16651"/>
    </reaction>
    <physiologicalReaction direction="left-to-right" evidence="7">
        <dbReference type="Rhea" id="RHEA:55869"/>
    </physiologicalReaction>
</comment>
<dbReference type="GO" id="GO:0016491">
    <property type="term" value="F:oxidoreductase activity"/>
    <property type="evidence" value="ECO:0007669"/>
    <property type="project" value="UniProtKB-KW"/>
</dbReference>
<name>D9TH52_CALOO</name>
<evidence type="ECO:0000256" key="6">
    <source>
        <dbReference type="ARBA" id="ARBA00029513"/>
    </source>
</evidence>
<dbReference type="GO" id="GO:0010181">
    <property type="term" value="F:FMN binding"/>
    <property type="evidence" value="ECO:0007669"/>
    <property type="project" value="InterPro"/>
</dbReference>
<feature type="binding site" evidence="9">
    <location>
        <position position="239"/>
    </location>
    <ligand>
        <name>glyoxylate</name>
        <dbReference type="ChEBI" id="CHEBI:36655"/>
    </ligand>
</feature>
<dbReference type="EMBL" id="CP002164">
    <property type="protein sequence ID" value="ADL43449.1"/>
    <property type="molecule type" value="Genomic_DNA"/>
</dbReference>
<keyword evidence="3 9" id="KW-0288">FMN</keyword>
<evidence type="ECO:0000313" key="11">
    <source>
        <dbReference type="EMBL" id="ADL43449.1"/>
    </source>
</evidence>
<dbReference type="SUPFAM" id="SSF51395">
    <property type="entry name" value="FMN-linked oxidoreductases"/>
    <property type="match status" value="1"/>
</dbReference>
<dbReference type="OrthoDB" id="9770452at2"/>
<dbReference type="InterPro" id="IPR000262">
    <property type="entry name" value="FMN-dep_DH"/>
</dbReference>
<feature type="domain" description="FMN hydroxy acid dehydrogenase" evidence="10">
    <location>
        <begin position="37"/>
        <end position="341"/>
    </location>
</feature>
<dbReference type="STRING" id="608506.COB47_2205"/>
<evidence type="ECO:0000256" key="1">
    <source>
        <dbReference type="ARBA" id="ARBA00001917"/>
    </source>
</evidence>
<proteinExistence type="inferred from homology"/>
<evidence type="ECO:0000256" key="3">
    <source>
        <dbReference type="ARBA" id="ARBA00022643"/>
    </source>
</evidence>
<feature type="binding site" evidence="9">
    <location>
        <begin position="267"/>
        <end position="271"/>
    </location>
    <ligand>
        <name>FMN</name>
        <dbReference type="ChEBI" id="CHEBI:58210"/>
    </ligand>
</feature>
<gene>
    <name evidence="11" type="ordered locus">COB47_2205</name>
</gene>
<evidence type="ECO:0000313" key="12">
    <source>
        <dbReference type="Proteomes" id="UP000000347"/>
    </source>
</evidence>
<comment type="similarity">
    <text evidence="5">Belongs to the FMN-dependent alpha-hydroxy acid dehydrogenase family.</text>
</comment>
<evidence type="ECO:0000259" key="10">
    <source>
        <dbReference type="PROSITE" id="PS51349"/>
    </source>
</evidence>
<sequence>MTIKEIREKAREMLKGYCRVCPICDGKACRGEVPGMGGIGTGSSFVANVEALSKIRLNLRTIHDAKEPDICVEMFGKKLDMPILAAPITGSSYNMGGRISEEDFIQMVISGSKEAGTIGMCGDGGDPVFYESGLKAIRNENGHGIAIIKPRSNDQIIKRIKEAEDAGALAVGIDIDGAGLITMALMGQPVGPKTKEELKALISSSSLPLILKGIMTEDEAEIALEVGASAIVVSNHGGRILDHTPGVAEVLPRIAEKVKGKILIFADGGVRSGVDVLKYLALGADAVLVGRPIIHAAFGGGKEGVKLILEKIAQELKQAMILTGCKDIKSIDGKVIYIMIILVE</sequence>
<dbReference type="RefSeq" id="WP_013291443.1">
    <property type="nucleotide sequence ID" value="NC_014392.1"/>
</dbReference>
<evidence type="ECO:0000256" key="7">
    <source>
        <dbReference type="ARBA" id="ARBA00048754"/>
    </source>
</evidence>
<feature type="binding site" evidence="9">
    <location>
        <begin position="290"/>
        <end position="291"/>
    </location>
    <ligand>
        <name>FMN</name>
        <dbReference type="ChEBI" id="CHEBI:58210"/>
    </ligand>
</feature>
<feature type="binding site" evidence="9">
    <location>
        <position position="234"/>
    </location>
    <ligand>
        <name>FMN</name>
        <dbReference type="ChEBI" id="CHEBI:58210"/>
    </ligand>
</feature>
<feature type="binding site" evidence="9">
    <location>
        <position position="236"/>
    </location>
    <ligand>
        <name>FMN</name>
        <dbReference type="ChEBI" id="CHEBI:58210"/>
    </ligand>
</feature>
<keyword evidence="12" id="KW-1185">Reference proteome</keyword>
<feature type="active site" description="Proton acceptor" evidence="8">
    <location>
        <position position="236"/>
    </location>
</feature>
<dbReference type="CDD" id="cd02809">
    <property type="entry name" value="alpha_hydroxyacid_oxid_FMN"/>
    <property type="match status" value="1"/>
</dbReference>
<dbReference type="Gene3D" id="3.20.20.70">
    <property type="entry name" value="Aldolase class I"/>
    <property type="match status" value="1"/>
</dbReference>
<dbReference type="HOGENOM" id="CLU_020639_6_0_9"/>
<dbReference type="KEGG" id="cob:COB47_2205"/>
<dbReference type="PIRSF" id="PIRSF000138">
    <property type="entry name" value="Al-hdrx_acd_dh"/>
    <property type="match status" value="1"/>
</dbReference>
<dbReference type="InterPro" id="IPR037396">
    <property type="entry name" value="FMN_HAD"/>
</dbReference>
<dbReference type="PROSITE" id="PS51349">
    <property type="entry name" value="FMN_HYDROXY_ACID_DH_2"/>
    <property type="match status" value="1"/>
</dbReference>
<reference evidence="11 12" key="1">
    <citation type="journal article" date="2010" name="J. Bacteriol.">
        <title>Complete genome sequence of the cellulolytic thermophile Caldicellulosiruptor obsidiansis OB47T.</title>
        <authorList>
            <person name="Elkins J.G."/>
            <person name="Lochner A."/>
            <person name="Hamilton-Brehm S.D."/>
            <person name="Davenport K.W."/>
            <person name="Podar M."/>
            <person name="Brown S.D."/>
            <person name="Land M.L."/>
            <person name="Hauser L.J."/>
            <person name="Klingeman D.M."/>
            <person name="Raman B."/>
            <person name="Goodwin L.A."/>
            <person name="Tapia R."/>
            <person name="Meincke L.J."/>
            <person name="Detter J.C."/>
            <person name="Bruce D.C."/>
            <person name="Han C.S."/>
            <person name="Palumbo A.V."/>
            <person name="Cottingham R.W."/>
            <person name="Keller M."/>
            <person name="Graham D.E."/>
        </authorList>
    </citation>
    <scope>NUCLEOTIDE SEQUENCE [LARGE SCALE GENOMIC DNA]</scope>
    <source>
        <strain evidence="12">ATCC BAA-2073 / strain OB47</strain>
    </source>
</reference>
<dbReference type="InterPro" id="IPR012133">
    <property type="entry name" value="Alpha-hydoxy_acid_DH_FMN"/>
</dbReference>
<dbReference type="PANTHER" id="PTHR10578">
    <property type="entry name" value="S -2-HYDROXY-ACID OXIDASE-RELATED"/>
    <property type="match status" value="1"/>
</dbReference>
<dbReference type="Proteomes" id="UP000000347">
    <property type="component" value="Chromosome"/>
</dbReference>
<dbReference type="AlphaFoldDB" id="D9TH52"/>
<evidence type="ECO:0000256" key="8">
    <source>
        <dbReference type="PIRSR" id="PIRSR000138-1"/>
    </source>
</evidence>
<evidence type="ECO:0000256" key="2">
    <source>
        <dbReference type="ARBA" id="ARBA00022630"/>
    </source>
</evidence>
<protein>
    <recommendedName>
        <fullName evidence="6">L-lactate oxidase</fullName>
    </recommendedName>
</protein>
<evidence type="ECO:0000256" key="9">
    <source>
        <dbReference type="PIRSR" id="PIRSR000138-2"/>
    </source>
</evidence>
<organism evidence="11 12">
    <name type="scientific">Caldicellulosiruptor obsidiansis (strain ATCC BAA-2073 / JCM 16842 / OB47)</name>
    <dbReference type="NCBI Taxonomy" id="608506"/>
    <lineage>
        <taxon>Bacteria</taxon>
        <taxon>Bacillati</taxon>
        <taxon>Bacillota</taxon>
        <taxon>Bacillota incertae sedis</taxon>
        <taxon>Caldicellulosiruptorales</taxon>
        <taxon>Caldicellulosiruptoraceae</taxon>
        <taxon>Caldicellulosiruptor</taxon>
    </lineage>
</organism>
<dbReference type="eggNOG" id="COG1304">
    <property type="taxonomic scope" value="Bacteria"/>
</dbReference>
<dbReference type="InterPro" id="IPR013785">
    <property type="entry name" value="Aldolase_TIM"/>
</dbReference>
<accession>D9TH52</accession>
<keyword evidence="4" id="KW-0560">Oxidoreductase</keyword>
<feature type="binding site" evidence="9">
    <location>
        <position position="212"/>
    </location>
    <ligand>
        <name>FMN</name>
        <dbReference type="ChEBI" id="CHEBI:58210"/>
    </ligand>
</feature>
<dbReference type="PANTHER" id="PTHR10578:SF107">
    <property type="entry name" value="2-HYDROXYACID OXIDASE 1"/>
    <property type="match status" value="1"/>
</dbReference>
<keyword evidence="2 9" id="KW-0285">Flavoprotein</keyword>
<dbReference type="Pfam" id="PF01070">
    <property type="entry name" value="FMN_dh"/>
    <property type="match status" value="2"/>
</dbReference>
<evidence type="ECO:0000256" key="4">
    <source>
        <dbReference type="ARBA" id="ARBA00023002"/>
    </source>
</evidence>
<comment type="cofactor">
    <cofactor evidence="1">
        <name>FMN</name>
        <dbReference type="ChEBI" id="CHEBI:58210"/>
    </cofactor>
</comment>
<evidence type="ECO:0000256" key="5">
    <source>
        <dbReference type="ARBA" id="ARBA00024042"/>
    </source>
</evidence>